<dbReference type="EMBL" id="JAMQBK010000014">
    <property type="protein sequence ID" value="MCM2369910.1"/>
    <property type="molecule type" value="Genomic_DNA"/>
</dbReference>
<gene>
    <name evidence="11" type="ORF">NB063_04660</name>
</gene>
<keyword evidence="11" id="KW-0067">ATP-binding</keyword>
<evidence type="ECO:0000256" key="6">
    <source>
        <dbReference type="ARBA" id="ARBA00022777"/>
    </source>
</evidence>
<organism evidence="11 12">
    <name type="scientific">Aporhodopirellula aestuarii</name>
    <dbReference type="NCBI Taxonomy" id="2950107"/>
    <lineage>
        <taxon>Bacteria</taxon>
        <taxon>Pseudomonadati</taxon>
        <taxon>Planctomycetota</taxon>
        <taxon>Planctomycetia</taxon>
        <taxon>Pirellulales</taxon>
        <taxon>Pirellulaceae</taxon>
        <taxon>Aporhodopirellula</taxon>
    </lineage>
</organism>
<keyword evidence="5" id="KW-0808">Transferase</keyword>
<dbReference type="PANTHER" id="PTHR42878">
    <property type="entry name" value="TWO-COMPONENT HISTIDINE KINASE"/>
    <property type="match status" value="1"/>
</dbReference>
<dbReference type="Gene3D" id="3.30.565.10">
    <property type="entry name" value="Histidine kinase-like ATPase, C-terminal domain"/>
    <property type="match status" value="1"/>
</dbReference>
<dbReference type="SMART" id="SM00387">
    <property type="entry name" value="HATPase_c"/>
    <property type="match status" value="1"/>
</dbReference>
<evidence type="ECO:0000313" key="12">
    <source>
        <dbReference type="Proteomes" id="UP001202961"/>
    </source>
</evidence>
<evidence type="ECO:0000256" key="1">
    <source>
        <dbReference type="ARBA" id="ARBA00000085"/>
    </source>
</evidence>
<keyword evidence="8" id="KW-1133">Transmembrane helix</keyword>
<comment type="catalytic activity">
    <reaction evidence="1">
        <text>ATP + protein L-histidine = ADP + protein N-phospho-L-histidine.</text>
        <dbReference type="EC" id="2.7.13.3"/>
    </reaction>
</comment>
<comment type="subcellular location">
    <subcellularLocation>
        <location evidence="2">Membrane</location>
    </subcellularLocation>
</comment>
<accession>A0ABT0TZF5</accession>
<evidence type="ECO:0000256" key="4">
    <source>
        <dbReference type="ARBA" id="ARBA00022553"/>
    </source>
</evidence>
<evidence type="ECO:0000256" key="3">
    <source>
        <dbReference type="ARBA" id="ARBA00012438"/>
    </source>
</evidence>
<dbReference type="CDD" id="cd00082">
    <property type="entry name" value="HisKA"/>
    <property type="match status" value="1"/>
</dbReference>
<keyword evidence="7" id="KW-0175">Coiled coil</keyword>
<dbReference type="Gene3D" id="6.10.340.10">
    <property type="match status" value="1"/>
</dbReference>
<reference evidence="11 12" key="1">
    <citation type="journal article" date="2022" name="Syst. Appl. Microbiol.">
        <title>Rhodopirellula aestuarii sp. nov., a novel member of the genus Rhodopirellula isolated from brackish sediments collected in the Tagus River estuary, Portugal.</title>
        <authorList>
            <person name="Vitorino I.R."/>
            <person name="Klimek D."/>
            <person name="Calusinska M."/>
            <person name="Lobo-da-Cunha A."/>
            <person name="Vasconcelos V."/>
            <person name="Lage O.M."/>
        </authorList>
    </citation>
    <scope>NUCLEOTIDE SEQUENCE [LARGE SCALE GENOMIC DNA]</scope>
    <source>
        <strain evidence="11 12">ICT_H3.1</strain>
    </source>
</reference>
<dbReference type="PROSITE" id="PS50109">
    <property type="entry name" value="HIS_KIN"/>
    <property type="match status" value="1"/>
</dbReference>
<dbReference type="InterPro" id="IPR003661">
    <property type="entry name" value="HisK_dim/P_dom"/>
</dbReference>
<name>A0ABT0TZF5_9BACT</name>
<feature type="domain" description="HAMP" evidence="10">
    <location>
        <begin position="323"/>
        <end position="376"/>
    </location>
</feature>
<dbReference type="PANTHER" id="PTHR42878:SF15">
    <property type="entry name" value="BACTERIOPHYTOCHROME"/>
    <property type="match status" value="1"/>
</dbReference>
<keyword evidence="8" id="KW-0472">Membrane</keyword>
<feature type="transmembrane region" description="Helical" evidence="8">
    <location>
        <begin position="12"/>
        <end position="34"/>
    </location>
</feature>
<dbReference type="PRINTS" id="PR00344">
    <property type="entry name" value="BCTRLSENSOR"/>
</dbReference>
<evidence type="ECO:0000259" key="9">
    <source>
        <dbReference type="PROSITE" id="PS50109"/>
    </source>
</evidence>
<dbReference type="SUPFAM" id="SSF47384">
    <property type="entry name" value="Homodimeric domain of signal transducing histidine kinase"/>
    <property type="match status" value="1"/>
</dbReference>
<dbReference type="InterPro" id="IPR050351">
    <property type="entry name" value="BphY/WalK/GraS-like"/>
</dbReference>
<keyword evidence="8" id="KW-0812">Transmembrane</keyword>
<evidence type="ECO:0000256" key="8">
    <source>
        <dbReference type="SAM" id="Phobius"/>
    </source>
</evidence>
<dbReference type="InterPro" id="IPR036097">
    <property type="entry name" value="HisK_dim/P_sf"/>
</dbReference>
<dbReference type="InterPro" id="IPR003594">
    <property type="entry name" value="HATPase_dom"/>
</dbReference>
<keyword evidence="4" id="KW-0597">Phosphoprotein</keyword>
<evidence type="ECO:0000256" key="7">
    <source>
        <dbReference type="SAM" id="Coils"/>
    </source>
</evidence>
<feature type="coiled-coil region" evidence="7">
    <location>
        <begin position="371"/>
        <end position="401"/>
    </location>
</feature>
<keyword evidence="11" id="KW-0547">Nucleotide-binding</keyword>
<keyword evidence="12" id="KW-1185">Reference proteome</keyword>
<evidence type="ECO:0000313" key="11">
    <source>
        <dbReference type="EMBL" id="MCM2369910.1"/>
    </source>
</evidence>
<dbReference type="Pfam" id="PF00512">
    <property type="entry name" value="HisKA"/>
    <property type="match status" value="1"/>
</dbReference>
<sequence length="632" mass="70160">MIHSPKVTSLKTLLHIGSGLLVAICLLSNVIGWVGQELLLSNFRVIESSDQLAADVLRVHYDALQLKARAENYAQTGADAQYLGALELQSDLLAAITQLKTRVGEGDALADMLEKMRVHIAVFGDRMELASAERTVRTELLQDKLLKQESEVDQSIAEFETSLNEIDADEASRKLLVAVRAYSMARKNLLRYFIKPVSEDYQQMLDALKRSQSEVQRIELPPENEEAIAAQQRMLAALSEFQTLGVRAVQATRGYMFYVNVVMAGEISEFVHYAKEINSLVRERREATRVAREQAVTRSRLLGVLASALAVVIAAVLAFRLSKVIFDPISGLTKTFLRLAQGETIDSIPAVGRNDEIGRMARAAEVFSRKNQQTKELLDRSQALSEELAQKALMLEESNQELDNFAYVASHDLKSPLRGLRCLAEWVQEDCDGLLSEDSMTHLQQMQARVTKMECLLDDLLNYSRVGRIEQRLEAVDVHEMVESILELLDDSSGVQVAIDGDLPVLETFRAPLQQVMLNLITNAVKYNDKGRDGRIQVASEQKGAMVRFSVSDNGIGIAPRFHERIFQMYQRASSLNVDGSGMGLAIVKKQIEIVGGQIRVDSTEGKGSTFSFTWPMKITKTGHTAGVASSV</sequence>
<feature type="domain" description="Histidine kinase" evidence="9">
    <location>
        <begin position="408"/>
        <end position="619"/>
    </location>
</feature>
<dbReference type="InterPro" id="IPR004358">
    <property type="entry name" value="Sig_transdc_His_kin-like_C"/>
</dbReference>
<dbReference type="SUPFAM" id="SSF158472">
    <property type="entry name" value="HAMP domain-like"/>
    <property type="match status" value="1"/>
</dbReference>
<dbReference type="Proteomes" id="UP001202961">
    <property type="component" value="Unassembled WGS sequence"/>
</dbReference>
<dbReference type="Gene3D" id="1.10.287.130">
    <property type="match status" value="1"/>
</dbReference>
<dbReference type="InterPro" id="IPR005467">
    <property type="entry name" value="His_kinase_dom"/>
</dbReference>
<comment type="caution">
    <text evidence="11">The sequence shown here is derived from an EMBL/GenBank/DDBJ whole genome shotgun (WGS) entry which is preliminary data.</text>
</comment>
<dbReference type="Pfam" id="PF02518">
    <property type="entry name" value="HATPase_c"/>
    <property type="match status" value="1"/>
</dbReference>
<dbReference type="PROSITE" id="PS50885">
    <property type="entry name" value="HAMP"/>
    <property type="match status" value="1"/>
</dbReference>
<dbReference type="InterPro" id="IPR003660">
    <property type="entry name" value="HAMP_dom"/>
</dbReference>
<evidence type="ECO:0000256" key="2">
    <source>
        <dbReference type="ARBA" id="ARBA00004370"/>
    </source>
</evidence>
<dbReference type="SMART" id="SM00388">
    <property type="entry name" value="HisKA"/>
    <property type="match status" value="1"/>
</dbReference>
<evidence type="ECO:0000256" key="5">
    <source>
        <dbReference type="ARBA" id="ARBA00022679"/>
    </source>
</evidence>
<keyword evidence="6" id="KW-0418">Kinase</keyword>
<dbReference type="RefSeq" id="WP_250927581.1">
    <property type="nucleotide sequence ID" value="NZ_JAMQBK010000014.1"/>
</dbReference>
<dbReference type="EC" id="2.7.13.3" evidence="3"/>
<dbReference type="GO" id="GO:0005524">
    <property type="term" value="F:ATP binding"/>
    <property type="evidence" value="ECO:0007669"/>
    <property type="project" value="UniProtKB-KW"/>
</dbReference>
<protein>
    <recommendedName>
        <fullName evidence="3">histidine kinase</fullName>
        <ecNumber evidence="3">2.7.13.3</ecNumber>
    </recommendedName>
</protein>
<evidence type="ECO:0000259" key="10">
    <source>
        <dbReference type="PROSITE" id="PS50885"/>
    </source>
</evidence>
<dbReference type="InterPro" id="IPR036890">
    <property type="entry name" value="HATPase_C_sf"/>
</dbReference>
<proteinExistence type="predicted"/>
<dbReference type="SUPFAM" id="SSF55874">
    <property type="entry name" value="ATPase domain of HSP90 chaperone/DNA topoisomerase II/histidine kinase"/>
    <property type="match status" value="1"/>
</dbReference>